<sequence>MGNKGITFEDVERAAAALKAQGQRATNMAVRYYLGTGSMKTINNHMKVINARAFERSAQQKDIPAEVEAVLHQTIASVWTQAQSLATQDIEAIRSLARERIERSEAELEELNEAFDAKVEELAALQVKYGQLEAKVETLRTEAAVSLGQRQALEQQIKDLIVEFRPKRKPSETRGKRKADESALHASGVETPSDVENG</sequence>
<dbReference type="EMBL" id="CP017448">
    <property type="protein sequence ID" value="AOV15913.1"/>
    <property type="molecule type" value="Genomic_DNA"/>
</dbReference>
<evidence type="ECO:0000259" key="3">
    <source>
        <dbReference type="Pfam" id="PF11740"/>
    </source>
</evidence>
<evidence type="ECO:0000313" key="5">
    <source>
        <dbReference type="Proteomes" id="UP000095342"/>
    </source>
</evidence>
<keyword evidence="5" id="KW-1185">Reference proteome</keyword>
<dbReference type="AlphaFoldDB" id="A0A1D8K4N5"/>
<dbReference type="Proteomes" id="UP000095342">
    <property type="component" value="Chromosome"/>
</dbReference>
<dbReference type="InterPro" id="IPR021104">
    <property type="entry name" value="KfrA_DNA-bd_N"/>
</dbReference>
<dbReference type="KEGG" id="aaeo:BJI67_01445"/>
<feature type="coiled-coil region" evidence="1">
    <location>
        <begin position="94"/>
        <end position="142"/>
    </location>
</feature>
<protein>
    <recommendedName>
        <fullName evidence="3">KfrA N-terminal DNA-binding domain-containing protein</fullName>
    </recommendedName>
</protein>
<dbReference type="RefSeq" id="WP_070071513.1">
    <property type="nucleotide sequence ID" value="NZ_CP017448.1"/>
</dbReference>
<accession>A0A1D8K4N5</accession>
<proteinExistence type="predicted"/>
<keyword evidence="1" id="KW-0175">Coiled coil</keyword>
<name>A0A1D8K4N5_9GAMM</name>
<evidence type="ECO:0000313" key="4">
    <source>
        <dbReference type="EMBL" id="AOV15913.1"/>
    </source>
</evidence>
<feature type="compositionally biased region" description="Basic and acidic residues" evidence="2">
    <location>
        <begin position="164"/>
        <end position="183"/>
    </location>
</feature>
<evidence type="ECO:0000256" key="1">
    <source>
        <dbReference type="SAM" id="Coils"/>
    </source>
</evidence>
<feature type="domain" description="KfrA N-terminal DNA-binding" evidence="3">
    <location>
        <begin position="7"/>
        <end position="118"/>
    </location>
</feature>
<evidence type="ECO:0000256" key="2">
    <source>
        <dbReference type="SAM" id="MobiDB-lite"/>
    </source>
</evidence>
<reference evidence="4 5" key="1">
    <citation type="submission" date="2016-09" db="EMBL/GenBank/DDBJ databases">
        <title>Acidihalobacter prosperus V6 (DSM14174).</title>
        <authorList>
            <person name="Khaleque H.N."/>
            <person name="Ramsay J.P."/>
            <person name="Murphy R.J.T."/>
            <person name="Kaksonen A.H."/>
            <person name="Boxall N.J."/>
            <person name="Watkin E.L.J."/>
        </authorList>
    </citation>
    <scope>NUCLEOTIDE SEQUENCE [LARGE SCALE GENOMIC DNA]</scope>
    <source>
        <strain evidence="4 5">V6</strain>
    </source>
</reference>
<organism evidence="4 5">
    <name type="scientific">Acidihalobacter aeolianus</name>
    <dbReference type="NCBI Taxonomy" id="2792603"/>
    <lineage>
        <taxon>Bacteria</taxon>
        <taxon>Pseudomonadati</taxon>
        <taxon>Pseudomonadota</taxon>
        <taxon>Gammaproteobacteria</taxon>
        <taxon>Chromatiales</taxon>
        <taxon>Ectothiorhodospiraceae</taxon>
        <taxon>Acidihalobacter</taxon>
    </lineage>
</organism>
<feature type="region of interest" description="Disordered" evidence="2">
    <location>
        <begin position="164"/>
        <end position="198"/>
    </location>
</feature>
<dbReference type="Pfam" id="PF11740">
    <property type="entry name" value="KfrA_N"/>
    <property type="match status" value="1"/>
</dbReference>
<gene>
    <name evidence="4" type="ORF">BJI67_01445</name>
</gene>